<keyword evidence="11 12" id="KW-0472">Membrane</keyword>
<comment type="caution">
    <text evidence="15">The sequence shown here is derived from an EMBL/GenBank/DDBJ whole genome shotgun (WGS) entry which is preliminary data.</text>
</comment>
<evidence type="ECO:0000256" key="7">
    <source>
        <dbReference type="ARBA" id="ARBA00022741"/>
    </source>
</evidence>
<evidence type="ECO:0000256" key="6">
    <source>
        <dbReference type="ARBA" id="ARBA00022679"/>
    </source>
</evidence>
<reference evidence="15 16" key="1">
    <citation type="submission" date="2023-03" db="EMBL/GenBank/DDBJ databases">
        <title>Draft genome sequence of the bacteria which degrade cell wall of Tricholomamatutake.</title>
        <authorList>
            <person name="Konishi Y."/>
            <person name="Fukuta Y."/>
            <person name="Shirasaka N."/>
        </authorList>
    </citation>
    <scope>NUCLEOTIDE SEQUENCE [LARGE SCALE GENOMIC DNA]</scope>
    <source>
        <strain evidence="16">mu1</strain>
    </source>
</reference>
<evidence type="ECO:0000313" key="16">
    <source>
        <dbReference type="Proteomes" id="UP001157114"/>
    </source>
</evidence>
<evidence type="ECO:0000256" key="12">
    <source>
        <dbReference type="SAM" id="Phobius"/>
    </source>
</evidence>
<gene>
    <name evidence="15" type="ORF">MU1_18470</name>
</gene>
<feature type="transmembrane region" description="Helical" evidence="12">
    <location>
        <begin position="20"/>
        <end position="41"/>
    </location>
</feature>
<keyword evidence="8" id="KW-0418">Kinase</keyword>
<keyword evidence="9" id="KW-0067">ATP-binding</keyword>
<keyword evidence="10" id="KW-0902">Two-component regulatory system</keyword>
<evidence type="ECO:0000256" key="4">
    <source>
        <dbReference type="ARBA" id="ARBA00022475"/>
    </source>
</evidence>
<dbReference type="InterPro" id="IPR050640">
    <property type="entry name" value="Bact_2-comp_sensor_kinase"/>
</dbReference>
<organism evidence="15 16">
    <name type="scientific">Paenibacillus glycanilyticus</name>
    <dbReference type="NCBI Taxonomy" id="126569"/>
    <lineage>
        <taxon>Bacteria</taxon>
        <taxon>Bacillati</taxon>
        <taxon>Bacillota</taxon>
        <taxon>Bacilli</taxon>
        <taxon>Bacillales</taxon>
        <taxon>Paenibacillaceae</taxon>
        <taxon>Paenibacillus</taxon>
    </lineage>
</organism>
<protein>
    <recommendedName>
        <fullName evidence="3">histidine kinase</fullName>
        <ecNumber evidence="3">2.7.13.3</ecNumber>
    </recommendedName>
</protein>
<dbReference type="CDD" id="cd06225">
    <property type="entry name" value="HAMP"/>
    <property type="match status" value="1"/>
</dbReference>
<keyword evidence="12" id="KW-0812">Transmembrane</keyword>
<evidence type="ECO:0000256" key="2">
    <source>
        <dbReference type="ARBA" id="ARBA00004651"/>
    </source>
</evidence>
<dbReference type="Pfam" id="PF02518">
    <property type="entry name" value="HATPase_c"/>
    <property type="match status" value="1"/>
</dbReference>
<evidence type="ECO:0000256" key="8">
    <source>
        <dbReference type="ARBA" id="ARBA00022777"/>
    </source>
</evidence>
<name>A0ABQ6GCZ6_9BACL</name>
<dbReference type="SMART" id="SM00387">
    <property type="entry name" value="HATPase_c"/>
    <property type="match status" value="1"/>
</dbReference>
<evidence type="ECO:0000256" key="9">
    <source>
        <dbReference type="ARBA" id="ARBA00022840"/>
    </source>
</evidence>
<feature type="transmembrane region" description="Helical" evidence="12">
    <location>
        <begin position="321"/>
        <end position="346"/>
    </location>
</feature>
<dbReference type="Pfam" id="PF06580">
    <property type="entry name" value="His_kinase"/>
    <property type="match status" value="1"/>
</dbReference>
<dbReference type="PANTHER" id="PTHR34220:SF7">
    <property type="entry name" value="SENSOR HISTIDINE KINASE YPDA"/>
    <property type="match status" value="1"/>
</dbReference>
<dbReference type="EMBL" id="BSSQ01000007">
    <property type="protein sequence ID" value="GLX67502.1"/>
    <property type="molecule type" value="Genomic_DNA"/>
</dbReference>
<accession>A0ABQ6GCZ6</accession>
<dbReference type="Pfam" id="PF00672">
    <property type="entry name" value="HAMP"/>
    <property type="match status" value="1"/>
</dbReference>
<keyword evidence="7" id="KW-0547">Nucleotide-binding</keyword>
<evidence type="ECO:0000256" key="5">
    <source>
        <dbReference type="ARBA" id="ARBA00022553"/>
    </source>
</evidence>
<feature type="domain" description="HAMP" evidence="14">
    <location>
        <begin position="343"/>
        <end position="395"/>
    </location>
</feature>
<evidence type="ECO:0000259" key="14">
    <source>
        <dbReference type="PROSITE" id="PS50885"/>
    </source>
</evidence>
<dbReference type="InterPro" id="IPR010559">
    <property type="entry name" value="Sig_transdc_His_kin_internal"/>
</dbReference>
<proteinExistence type="predicted"/>
<dbReference type="SUPFAM" id="SSF55874">
    <property type="entry name" value="ATPase domain of HSP90 chaperone/DNA topoisomerase II/histidine kinase"/>
    <property type="match status" value="1"/>
</dbReference>
<evidence type="ECO:0000256" key="1">
    <source>
        <dbReference type="ARBA" id="ARBA00000085"/>
    </source>
</evidence>
<comment type="catalytic activity">
    <reaction evidence="1">
        <text>ATP + protein L-histidine = ADP + protein N-phospho-L-histidine.</text>
        <dbReference type="EC" id="2.7.13.3"/>
    </reaction>
</comment>
<evidence type="ECO:0000259" key="13">
    <source>
        <dbReference type="PROSITE" id="PS50109"/>
    </source>
</evidence>
<dbReference type="InterPro" id="IPR003660">
    <property type="entry name" value="HAMP_dom"/>
</dbReference>
<dbReference type="SUPFAM" id="SSF158472">
    <property type="entry name" value="HAMP domain-like"/>
    <property type="match status" value="1"/>
</dbReference>
<evidence type="ECO:0000256" key="10">
    <source>
        <dbReference type="ARBA" id="ARBA00023012"/>
    </source>
</evidence>
<dbReference type="RefSeq" id="WP_284238255.1">
    <property type="nucleotide sequence ID" value="NZ_BSSQ01000007.1"/>
</dbReference>
<comment type="subcellular location">
    <subcellularLocation>
        <location evidence="2">Cell membrane</location>
        <topology evidence="2">Multi-pass membrane protein</topology>
    </subcellularLocation>
</comment>
<dbReference type="InterPro" id="IPR036890">
    <property type="entry name" value="HATPase_C_sf"/>
</dbReference>
<evidence type="ECO:0000313" key="15">
    <source>
        <dbReference type="EMBL" id="GLX67502.1"/>
    </source>
</evidence>
<dbReference type="Proteomes" id="UP001157114">
    <property type="component" value="Unassembled WGS sequence"/>
</dbReference>
<evidence type="ECO:0000256" key="3">
    <source>
        <dbReference type="ARBA" id="ARBA00012438"/>
    </source>
</evidence>
<feature type="domain" description="Histidine kinase" evidence="13">
    <location>
        <begin position="506"/>
        <end position="608"/>
    </location>
</feature>
<dbReference type="InterPro" id="IPR005467">
    <property type="entry name" value="His_kinase_dom"/>
</dbReference>
<keyword evidence="12" id="KW-1133">Transmembrane helix</keyword>
<keyword evidence="16" id="KW-1185">Reference proteome</keyword>
<dbReference type="Gene3D" id="6.10.340.10">
    <property type="match status" value="1"/>
</dbReference>
<dbReference type="PANTHER" id="PTHR34220">
    <property type="entry name" value="SENSOR HISTIDINE KINASE YPDA"/>
    <property type="match status" value="1"/>
</dbReference>
<dbReference type="Gene3D" id="3.30.565.10">
    <property type="entry name" value="Histidine kinase-like ATPase, C-terminal domain"/>
    <property type="match status" value="1"/>
</dbReference>
<dbReference type="EC" id="2.7.13.3" evidence="3"/>
<keyword evidence="6" id="KW-0808">Transferase</keyword>
<keyword evidence="5" id="KW-0597">Phosphoprotein</keyword>
<keyword evidence="4" id="KW-1003">Cell membrane</keyword>
<dbReference type="PROSITE" id="PS50885">
    <property type="entry name" value="HAMP"/>
    <property type="match status" value="1"/>
</dbReference>
<dbReference type="SMART" id="SM00304">
    <property type="entry name" value="HAMP"/>
    <property type="match status" value="1"/>
</dbReference>
<dbReference type="InterPro" id="IPR003594">
    <property type="entry name" value="HATPase_dom"/>
</dbReference>
<dbReference type="PROSITE" id="PS50109">
    <property type="entry name" value="HIS_KIN"/>
    <property type="match status" value="1"/>
</dbReference>
<sequence length="620" mass="71248">MLHWIKKYMLNVSLKMKLIIAYTILVTGIILVIGVATYDIARYNLENREKALLYQNLKKTGSILDFNLEMYLRKCEMIFSNTSIQKALGKDYSSSDVSEIYDTYQNTFYGTITPIMQELVYPDLTLHSSTRGIGTDMVETSIYTMNPLLPPDGLIIKDFEPIKDEAWVKEMLRNPTKPYWRGLFSALNGQATTEYDYISINRIMRSFESMKELGVLLIKIPIIRLNYLLSQGFDNEDMSLYLMDEKGSNIISIAGKNMSLKSEDITGLTKLPFNDKQTAHLKTINDRKYLVSSVQSDITGWNLIEVYKYSTVSNRLDSIKLVIILVFIAGFVVFLIFTVFISHLITRRIDKIMRKMDLVKADRHTKLYEMGGNDEIGQLDRNFNDMVRRINELAESESKHTMQKAGLQLELLQSQINPHMLYNTLSTIQWRTKKAGIEDVNTVIDRLIRFFKYYLNNGIIVSSIGNEIDIIRQYQDIIRFTYQMDFETKIEIDERILSYYSLNLLLQPIVENALIHGIRPSGRPGLLVISGEIQNEILIFTIRDNGIGVDPDKLERMRSLEPDPRKGGYGLANVVKRIRLYLGEMYGVTIESVPGEGTKVELRVPALTLEQMEAKVKPVI</sequence>
<evidence type="ECO:0000256" key="11">
    <source>
        <dbReference type="ARBA" id="ARBA00023136"/>
    </source>
</evidence>